<dbReference type="PATRIC" id="fig|1354791.3.peg.1684"/>
<dbReference type="PROSITE" id="PS50113">
    <property type="entry name" value="PAC"/>
    <property type="match status" value="3"/>
</dbReference>
<dbReference type="Pfam" id="PF13426">
    <property type="entry name" value="PAS_9"/>
    <property type="match status" value="2"/>
</dbReference>
<evidence type="ECO:0000259" key="9">
    <source>
        <dbReference type="PROSITE" id="PS50887"/>
    </source>
</evidence>
<feature type="domain" description="PAS" evidence="6">
    <location>
        <begin position="564"/>
        <end position="610"/>
    </location>
</feature>
<dbReference type="InterPro" id="IPR000160">
    <property type="entry name" value="GGDEF_dom"/>
</dbReference>
<dbReference type="EMBL" id="CP007268">
    <property type="protein sequence ID" value="AHK77960.1"/>
    <property type="molecule type" value="Genomic_DNA"/>
</dbReference>
<dbReference type="PROSITE" id="PS50883">
    <property type="entry name" value="EAL"/>
    <property type="match status" value="1"/>
</dbReference>
<dbReference type="InterPro" id="IPR043128">
    <property type="entry name" value="Rev_trsase/Diguanyl_cyclase"/>
</dbReference>
<dbReference type="SUPFAM" id="SSF55785">
    <property type="entry name" value="PYP-like sensor domain (PAS domain)"/>
    <property type="match status" value="5"/>
</dbReference>
<organism evidence="10 11">
    <name type="scientific">Ectothiorhodospira haloalkaliphila</name>
    <dbReference type="NCBI Taxonomy" id="421628"/>
    <lineage>
        <taxon>Bacteria</taxon>
        <taxon>Pseudomonadati</taxon>
        <taxon>Pseudomonadota</taxon>
        <taxon>Gammaproteobacteria</taxon>
        <taxon>Chromatiales</taxon>
        <taxon>Ectothiorhodospiraceae</taxon>
        <taxon>Ectothiorhodospira</taxon>
    </lineage>
</organism>
<dbReference type="CDD" id="cd01948">
    <property type="entry name" value="EAL"/>
    <property type="match status" value="1"/>
</dbReference>
<dbReference type="Gene3D" id="3.20.20.450">
    <property type="entry name" value="EAL domain"/>
    <property type="match status" value="1"/>
</dbReference>
<dbReference type="Pfam" id="PF08447">
    <property type="entry name" value="PAS_3"/>
    <property type="match status" value="2"/>
</dbReference>
<dbReference type="PROSITE" id="PS50112">
    <property type="entry name" value="PAS"/>
    <property type="match status" value="3"/>
</dbReference>
<dbReference type="SUPFAM" id="SSF141868">
    <property type="entry name" value="EAL domain-like"/>
    <property type="match status" value="1"/>
</dbReference>
<dbReference type="FunFam" id="3.20.20.450:FF:000001">
    <property type="entry name" value="Cyclic di-GMP phosphodiesterase yahA"/>
    <property type="match status" value="1"/>
</dbReference>
<dbReference type="SMART" id="SM00052">
    <property type="entry name" value="EAL"/>
    <property type="match status" value="1"/>
</dbReference>
<dbReference type="InterPro" id="IPR029787">
    <property type="entry name" value="Nucleotide_cyclase"/>
</dbReference>
<feature type="domain" description="PAC" evidence="7">
    <location>
        <begin position="515"/>
        <end position="567"/>
    </location>
</feature>
<evidence type="ECO:0000256" key="4">
    <source>
        <dbReference type="ARBA" id="ARBA00051114"/>
    </source>
</evidence>
<dbReference type="InterPro" id="IPR000014">
    <property type="entry name" value="PAS"/>
</dbReference>
<dbReference type="Gene3D" id="3.30.450.20">
    <property type="entry name" value="PAS domain"/>
    <property type="match status" value="5"/>
</dbReference>
<feature type="domain" description="PAS" evidence="6">
    <location>
        <begin position="192"/>
        <end position="250"/>
    </location>
</feature>
<sequence>MDRNRLRERAQAILRDNAWKDMDLAIERGEVDLDRLLEELHIYHAELVLQNESLVEGEKVTQRALARFNRFYQGLPQPTFVIDHRGEVREANGAAMAALALDQKLFQHLAIPSHHSALQAALGEAAREGGAELREIPLRGANGQRMIADLKLIRIPDTYDGATEFICSVVDQTAAVNQRHALEALNQQLREEQERYRILAQFSPDWDYWLGEDNRFRYVSPACEQITGYAAEAFLDDAGLMLRIIHPDDRAVYEGHVHAGSHEDQALLHFRIITQSGDVRWIEHDCRSVWDASGRYRGHRGTNRDITARHHAEAALQRNEAALTQLLDTVPEISIQGYRPDGTVTYWNFASERLYGYSAEEALGANLADLIIPLEDREAFFHRMRDVREGEQLPASEMLILRHRDGHALKVLTCHVVVRHAEDNLSLYAMDVDLTARLRDQERLWEAVQGGNVGLFEWRPNGEVFLSPELKAQLGYRDHEMEDDLEAWRSLIHPDERDEGIRQFEQYTRQPQGRFRFEVRMRHQTGQWRWILHQASPVYGAEGNLRKILGSTLDITERKLVEEQSKRLAYAVEQSPGVVVLTDTDGVIEYVNQRFCDITGFAREEVLGQQPGMLRYGEKNVEQCEELWATIRSGETWEGEFNNRTRSGEPYWEQARISPIRNACGEVTHYIKLAEDISDKRALTQRLEYLAFHDPLTGLPNRSVMLDRIDRAIAQARRDQQTVAVVFIDLDDFKVVNDSLGHAQGDQLLIHIAQRLRTLLREEDTVARFGGDEFILLLSSLTHVEDVIPVIEKLQASLNQPVSLPSQQVSITVSIGIAVYPGDSDCPEELVRHADAAMYRAKAEGRRCYHFYIPEMDAALQERMELDQAMRLALEQDQFHLVYQPRVELVSGRALSLEALVRWRHPQRGMISPGRFIPLAEETGFILSLGPAILRQACEQIRDWKARGVPTVPVAVNLSAREFREPGVVERILTVLAETGLDAGDLEIEITESAAMSSIDQTIRTLTELHGHGIRISIDDFGTAYSSLNYLKRLPVHAIKIDRSFVFEMEEDPANHPEDAAIIRAIIGLGETLGLKVIAEGIENTVQRDFLLDHGCVQGQGYLFSRPMPAEEVEHMLLHSKPLDPDDS</sequence>
<dbReference type="Gene3D" id="3.30.70.270">
    <property type="match status" value="1"/>
</dbReference>
<dbReference type="Pfam" id="PF00563">
    <property type="entry name" value="EAL"/>
    <property type="match status" value="1"/>
</dbReference>
<reference evidence="11" key="2">
    <citation type="submission" date="2014-02" db="EMBL/GenBank/DDBJ databases">
        <title>Draft Genome Sequence of extremely halophilic bacteria Halorhodospira halochloris.</title>
        <authorList>
            <person name="Singh K.S."/>
        </authorList>
    </citation>
    <scope>NUCLEOTIDE SEQUENCE [LARGE SCALE GENOMIC DNA]</scope>
    <source>
        <strain evidence="11">A</strain>
    </source>
</reference>
<comment type="cofactor">
    <cofactor evidence="1">
        <name>Mg(2+)</name>
        <dbReference type="ChEBI" id="CHEBI:18420"/>
    </cofactor>
</comment>
<feature type="domain" description="GGDEF" evidence="9">
    <location>
        <begin position="721"/>
        <end position="854"/>
    </location>
</feature>
<proteinExistence type="predicted"/>
<dbReference type="GO" id="GO:0071732">
    <property type="term" value="P:cellular response to nitric oxide"/>
    <property type="evidence" value="ECO:0007669"/>
    <property type="project" value="UniProtKB-ARBA"/>
</dbReference>
<name>W8L1X8_9GAMM</name>
<evidence type="ECO:0000259" key="8">
    <source>
        <dbReference type="PROSITE" id="PS50883"/>
    </source>
</evidence>
<gene>
    <name evidence="10" type="ORF">M911_00690</name>
</gene>
<dbReference type="SUPFAM" id="SSF55073">
    <property type="entry name" value="Nucleotide cyclase"/>
    <property type="match status" value="1"/>
</dbReference>
<dbReference type="AlphaFoldDB" id="W8L1X8"/>
<feature type="domain" description="PAC" evidence="7">
    <location>
        <begin position="635"/>
        <end position="689"/>
    </location>
</feature>
<dbReference type="FunFam" id="3.30.70.270:FF:000001">
    <property type="entry name" value="Diguanylate cyclase domain protein"/>
    <property type="match status" value="1"/>
</dbReference>
<evidence type="ECO:0000256" key="2">
    <source>
        <dbReference type="ARBA" id="ARBA00012282"/>
    </source>
</evidence>
<evidence type="ECO:0000259" key="6">
    <source>
        <dbReference type="PROSITE" id="PS50112"/>
    </source>
</evidence>
<dbReference type="RefSeq" id="WP_025280265.1">
    <property type="nucleotide sequence ID" value="NZ_CP007268.1"/>
</dbReference>
<dbReference type="PANTHER" id="PTHR44757">
    <property type="entry name" value="DIGUANYLATE CYCLASE DGCP"/>
    <property type="match status" value="1"/>
</dbReference>
<dbReference type="GO" id="GO:0071111">
    <property type="term" value="F:cyclic-guanylate-specific phosphodiesterase activity"/>
    <property type="evidence" value="ECO:0007669"/>
    <property type="project" value="UniProtKB-EC"/>
</dbReference>
<dbReference type="InterPro" id="IPR013655">
    <property type="entry name" value="PAS_fold_3"/>
</dbReference>
<keyword evidence="11" id="KW-1185">Reference proteome</keyword>
<feature type="domain" description="PAC" evidence="7">
    <location>
        <begin position="266"/>
        <end position="318"/>
    </location>
</feature>
<accession>W8L1X8</accession>
<dbReference type="CDD" id="cd01949">
    <property type="entry name" value="GGDEF"/>
    <property type="match status" value="1"/>
</dbReference>
<evidence type="ECO:0000313" key="10">
    <source>
        <dbReference type="EMBL" id="AHK77960.1"/>
    </source>
</evidence>
<evidence type="ECO:0000256" key="3">
    <source>
        <dbReference type="ARBA" id="ARBA00022636"/>
    </source>
</evidence>
<dbReference type="PANTHER" id="PTHR44757:SF2">
    <property type="entry name" value="BIOFILM ARCHITECTURE MAINTENANCE PROTEIN MBAA"/>
    <property type="match status" value="1"/>
</dbReference>
<dbReference type="HOGENOM" id="CLU_000445_70_20_6"/>
<dbReference type="InterPro" id="IPR013767">
    <property type="entry name" value="PAS_fold"/>
</dbReference>
<dbReference type="NCBIfam" id="TIGR00229">
    <property type="entry name" value="sensory_box"/>
    <property type="match status" value="4"/>
</dbReference>
<dbReference type="OrthoDB" id="8553030at2"/>
<dbReference type="Pfam" id="PF00990">
    <property type="entry name" value="GGDEF"/>
    <property type="match status" value="1"/>
</dbReference>
<keyword evidence="3" id="KW-0973">c-di-GMP</keyword>
<dbReference type="SMART" id="SM00091">
    <property type="entry name" value="PAS"/>
    <property type="match status" value="5"/>
</dbReference>
<feature type="domain" description="EAL" evidence="8">
    <location>
        <begin position="863"/>
        <end position="1121"/>
    </location>
</feature>
<dbReference type="InterPro" id="IPR035919">
    <property type="entry name" value="EAL_sf"/>
</dbReference>
<dbReference type="CDD" id="cd00130">
    <property type="entry name" value="PAS"/>
    <property type="match status" value="4"/>
</dbReference>
<protein>
    <recommendedName>
        <fullName evidence="2">cyclic-guanylate-specific phosphodiesterase</fullName>
        <ecNumber evidence="2">3.1.4.52</ecNumber>
    </recommendedName>
</protein>
<dbReference type="InterPro" id="IPR035965">
    <property type="entry name" value="PAS-like_dom_sf"/>
</dbReference>
<feature type="coiled-coil region" evidence="5">
    <location>
        <begin position="172"/>
        <end position="202"/>
    </location>
</feature>
<dbReference type="KEGG" id="hhc:M911_00690"/>
<reference evidence="10 11" key="1">
    <citation type="journal article" date="2014" name="J Genomics">
        <title>Draft Genome Sequence of the Extremely Halophilic Phototrophic Purple Sulfur Bacterium Halorhodospira halochloris.</title>
        <authorList>
            <person name="Singh K.S."/>
            <person name="Kirksey J."/>
            <person name="Hoff W.D."/>
            <person name="Deole R."/>
        </authorList>
    </citation>
    <scope>NUCLEOTIDE SEQUENCE [LARGE SCALE GENOMIC DNA]</scope>
    <source>
        <strain evidence="10 11">A</strain>
    </source>
</reference>
<dbReference type="SMART" id="SM00267">
    <property type="entry name" value="GGDEF"/>
    <property type="match status" value="1"/>
</dbReference>
<dbReference type="EC" id="3.1.4.52" evidence="2"/>
<dbReference type="InterPro" id="IPR052155">
    <property type="entry name" value="Biofilm_reg_signaling"/>
</dbReference>
<evidence type="ECO:0000256" key="5">
    <source>
        <dbReference type="SAM" id="Coils"/>
    </source>
</evidence>
<evidence type="ECO:0000259" key="7">
    <source>
        <dbReference type="PROSITE" id="PS50113"/>
    </source>
</evidence>
<dbReference type="SMART" id="SM00086">
    <property type="entry name" value="PAC"/>
    <property type="match status" value="5"/>
</dbReference>
<dbReference type="PROSITE" id="PS50887">
    <property type="entry name" value="GGDEF"/>
    <property type="match status" value="1"/>
</dbReference>
<feature type="domain" description="PAS" evidence="6">
    <location>
        <begin position="319"/>
        <end position="391"/>
    </location>
</feature>
<dbReference type="Pfam" id="PF00989">
    <property type="entry name" value="PAS"/>
    <property type="match status" value="1"/>
</dbReference>
<dbReference type="Proteomes" id="UP000019442">
    <property type="component" value="Chromosome"/>
</dbReference>
<dbReference type="InterPro" id="IPR001633">
    <property type="entry name" value="EAL_dom"/>
</dbReference>
<keyword evidence="5" id="KW-0175">Coiled coil</keyword>
<dbReference type="InterPro" id="IPR001610">
    <property type="entry name" value="PAC"/>
</dbReference>
<evidence type="ECO:0000256" key="1">
    <source>
        <dbReference type="ARBA" id="ARBA00001946"/>
    </source>
</evidence>
<evidence type="ECO:0000313" key="11">
    <source>
        <dbReference type="Proteomes" id="UP000019442"/>
    </source>
</evidence>
<dbReference type="InterPro" id="IPR000700">
    <property type="entry name" value="PAS-assoc_C"/>
</dbReference>
<comment type="catalytic activity">
    <reaction evidence="4">
        <text>3',3'-c-di-GMP + H2O = 5'-phosphoguanylyl(3'-&gt;5')guanosine + H(+)</text>
        <dbReference type="Rhea" id="RHEA:24902"/>
        <dbReference type="ChEBI" id="CHEBI:15377"/>
        <dbReference type="ChEBI" id="CHEBI:15378"/>
        <dbReference type="ChEBI" id="CHEBI:58754"/>
        <dbReference type="ChEBI" id="CHEBI:58805"/>
        <dbReference type="EC" id="3.1.4.52"/>
    </reaction>
    <physiologicalReaction direction="left-to-right" evidence="4">
        <dbReference type="Rhea" id="RHEA:24903"/>
    </physiologicalReaction>
</comment>
<dbReference type="GO" id="GO:0006355">
    <property type="term" value="P:regulation of DNA-templated transcription"/>
    <property type="evidence" value="ECO:0007669"/>
    <property type="project" value="InterPro"/>
</dbReference>
<dbReference type="NCBIfam" id="TIGR00254">
    <property type="entry name" value="GGDEF"/>
    <property type="match status" value="1"/>
</dbReference>